<sequence>MPLPLIQPPRHSEVSITGEVIIHEGAVVAPGTILQAAPNCRIVIHSGACIGMGTLINAYKGDIEIESGAMLGAGVLIVGHGKIGQNVCLGSCTTVINTSIESGTTIEAGSLMGDTSRQFQEKESQSPPAIKADDNGFGDNGHLTANDQKKASQTDTTNHNKPGFVEEMEDLWADSEPEIEEVTKIPEIPEIPTKSNSPADKNNAPVVGQVYINQLLCTLFPDRQAFNQAQNNPPSQDENNE</sequence>
<dbReference type="OrthoDB" id="481965at2"/>
<keyword evidence="3" id="KW-1185">Reference proteome</keyword>
<proteinExistence type="predicted"/>
<feature type="region of interest" description="Disordered" evidence="1">
    <location>
        <begin position="115"/>
        <end position="163"/>
    </location>
</feature>
<dbReference type="SUPFAM" id="SSF51161">
    <property type="entry name" value="Trimeric LpxA-like enzymes"/>
    <property type="match status" value="1"/>
</dbReference>
<dbReference type="eggNOG" id="COG0663">
    <property type="taxonomic scope" value="Bacteria"/>
</dbReference>
<dbReference type="EMBL" id="AAXW01000013">
    <property type="protein sequence ID" value="EAZ91511.1"/>
    <property type="molecule type" value="Genomic_DNA"/>
</dbReference>
<comment type="caution">
    <text evidence="2">The sequence shown here is derived from an EMBL/GenBank/DDBJ whole genome shotgun (WGS) entry which is preliminary data.</text>
</comment>
<protein>
    <submittedName>
        <fullName evidence="2">Transferase hexapeptide repeat</fullName>
    </submittedName>
</protein>
<dbReference type="GO" id="GO:0016740">
    <property type="term" value="F:transferase activity"/>
    <property type="evidence" value="ECO:0007669"/>
    <property type="project" value="UniProtKB-KW"/>
</dbReference>
<evidence type="ECO:0000313" key="3">
    <source>
        <dbReference type="Proteomes" id="UP000003781"/>
    </source>
</evidence>
<keyword evidence="2" id="KW-0808">Transferase</keyword>
<reference evidence="2 3" key="1">
    <citation type="submission" date="2007-03" db="EMBL/GenBank/DDBJ databases">
        <authorList>
            <person name="Stal L."/>
            <person name="Ferriera S."/>
            <person name="Johnson J."/>
            <person name="Kravitz S."/>
            <person name="Beeson K."/>
            <person name="Sutton G."/>
            <person name="Rogers Y.-H."/>
            <person name="Friedman R."/>
            <person name="Frazier M."/>
            <person name="Venter J.C."/>
        </authorList>
    </citation>
    <scope>NUCLEOTIDE SEQUENCE [LARGE SCALE GENOMIC DNA]</scope>
    <source>
        <strain evidence="2 3">CCY0110</strain>
    </source>
</reference>
<dbReference type="GO" id="GO:0043886">
    <property type="term" value="F:structural constituent of carboxysome shell"/>
    <property type="evidence" value="ECO:0007669"/>
    <property type="project" value="UniProtKB-ARBA"/>
</dbReference>
<dbReference type="InterPro" id="IPR011004">
    <property type="entry name" value="Trimer_LpxA-like_sf"/>
</dbReference>
<gene>
    <name evidence="2" type="ORF">CY0110_13361</name>
</gene>
<accession>A3IPM1</accession>
<dbReference type="AlphaFoldDB" id="A3IPM1"/>
<dbReference type="Proteomes" id="UP000003781">
    <property type="component" value="Unassembled WGS sequence"/>
</dbReference>
<dbReference type="RefSeq" id="WP_008275339.1">
    <property type="nucleotide sequence ID" value="NZ_AAXW01000013.1"/>
</dbReference>
<dbReference type="Gene3D" id="2.160.10.10">
    <property type="entry name" value="Hexapeptide repeat proteins"/>
    <property type="match status" value="1"/>
</dbReference>
<name>A3IPM1_9CHRO</name>
<evidence type="ECO:0000313" key="2">
    <source>
        <dbReference type="EMBL" id="EAZ91511.1"/>
    </source>
</evidence>
<organism evidence="2 3">
    <name type="scientific">Crocosphaera chwakensis CCY0110</name>
    <dbReference type="NCBI Taxonomy" id="391612"/>
    <lineage>
        <taxon>Bacteria</taxon>
        <taxon>Bacillati</taxon>
        <taxon>Cyanobacteriota</taxon>
        <taxon>Cyanophyceae</taxon>
        <taxon>Oscillatoriophycideae</taxon>
        <taxon>Chroococcales</taxon>
        <taxon>Aphanothecaceae</taxon>
        <taxon>Crocosphaera</taxon>
        <taxon>Crocosphaera chwakensis</taxon>
    </lineage>
</organism>
<evidence type="ECO:0000256" key="1">
    <source>
        <dbReference type="SAM" id="MobiDB-lite"/>
    </source>
</evidence>
<dbReference type="GO" id="GO:0031470">
    <property type="term" value="C:carboxysome"/>
    <property type="evidence" value="ECO:0007669"/>
    <property type="project" value="UniProtKB-ARBA"/>
</dbReference>